<feature type="region of interest" description="Disordered" evidence="2">
    <location>
        <begin position="1"/>
        <end position="243"/>
    </location>
</feature>
<organism evidence="4 5">
    <name type="scientific">Morella rubra</name>
    <name type="common">Chinese bayberry</name>
    <dbReference type="NCBI Taxonomy" id="262757"/>
    <lineage>
        <taxon>Eukaryota</taxon>
        <taxon>Viridiplantae</taxon>
        <taxon>Streptophyta</taxon>
        <taxon>Embryophyta</taxon>
        <taxon>Tracheophyta</taxon>
        <taxon>Spermatophyta</taxon>
        <taxon>Magnoliopsida</taxon>
        <taxon>eudicotyledons</taxon>
        <taxon>Gunneridae</taxon>
        <taxon>Pentapetalae</taxon>
        <taxon>rosids</taxon>
        <taxon>fabids</taxon>
        <taxon>Fagales</taxon>
        <taxon>Myricaceae</taxon>
        <taxon>Morella</taxon>
    </lineage>
</organism>
<feature type="compositionally biased region" description="Basic and acidic residues" evidence="2">
    <location>
        <begin position="148"/>
        <end position="159"/>
    </location>
</feature>
<evidence type="ECO:0000313" key="5">
    <source>
        <dbReference type="Proteomes" id="UP000516437"/>
    </source>
</evidence>
<gene>
    <name evidence="4" type="ORF">CJ030_MR8G025879</name>
</gene>
<keyword evidence="5" id="KW-1185">Reference proteome</keyword>
<evidence type="ECO:0000313" key="4">
    <source>
        <dbReference type="EMBL" id="KAB1204171.1"/>
    </source>
</evidence>
<feature type="compositionally biased region" description="Basic and acidic residues" evidence="2">
    <location>
        <begin position="104"/>
        <end position="122"/>
    </location>
</feature>
<sequence length="599" mass="68114">MEESGRGEEMDSLFEGMVLFNPSQLAADQLQEGRKEEDGKEDRQDDRGPSIPNDAPSAASTPSSSHSFSHQSSQPLDENLFSDLTIVTPPENQSQSQFHTSPADFKKEKTSWPENRIRRDDPPLSLSDAADDHIHTTSRSHADALLSEEEKTTEHEDQIQHPPQEEEEQVKREQVEQPQQRVEEQVEREQIQKSEPQEVEQAEPEQVQQLRPQEEEQAEREEEEEDVVDDNEKASPSSELNFERINERISEKLNRARGLVSSVSAARKDSIKRRRKAAENVNLSSIKLRELEAELEEACEAEDFERAERVSESLAAAEKEKQAFLTALRDAEADSDAIDSKMHEALQAQIAAEEQCALLLEDFAKEATSNADLVFKTAHESSSKELDKWLSSIEAFEIKKMEFEIESHCINEARQVLSNSIEYSIEDDRREKELLLQKKNVPTDELEKLLELVKQKEKEIAEHDSNIQEVDKRIADVVSGFQGMQSNIDAKYDNLQLSLSQMNLESEALSVKEKEIEKFSVQEEEKGAKLREFARVSAEEAKRHREVVGLRKSLVSSILKSQEDKLRLAKSEEKLSEDVQILQKEVSTARASLQVNFAG</sequence>
<evidence type="ECO:0000259" key="3">
    <source>
        <dbReference type="Pfam" id="PF02151"/>
    </source>
</evidence>
<feature type="compositionally biased region" description="Low complexity" evidence="2">
    <location>
        <begin position="55"/>
        <end position="75"/>
    </location>
</feature>
<feature type="coiled-coil region" evidence="1">
    <location>
        <begin position="274"/>
        <end position="334"/>
    </location>
</feature>
<evidence type="ECO:0000256" key="1">
    <source>
        <dbReference type="SAM" id="Coils"/>
    </source>
</evidence>
<dbReference type="OrthoDB" id="1301563at2759"/>
<protein>
    <recommendedName>
        <fullName evidence="3">UVR domain-containing protein</fullName>
    </recommendedName>
</protein>
<evidence type="ECO:0000256" key="2">
    <source>
        <dbReference type="SAM" id="MobiDB-lite"/>
    </source>
</evidence>
<accession>A0A6A1UV79</accession>
<dbReference type="Pfam" id="PF02151">
    <property type="entry name" value="UVR"/>
    <property type="match status" value="1"/>
</dbReference>
<dbReference type="EMBL" id="RXIC02000026">
    <property type="protein sequence ID" value="KAB1204171.1"/>
    <property type="molecule type" value="Genomic_DNA"/>
</dbReference>
<feature type="compositionally biased region" description="Basic and acidic residues" evidence="2">
    <location>
        <begin position="169"/>
        <end position="196"/>
    </location>
</feature>
<keyword evidence="1" id="KW-0175">Coiled coil</keyword>
<feature type="compositionally biased region" description="Polar residues" evidence="2">
    <location>
        <begin position="90"/>
        <end position="100"/>
    </location>
</feature>
<dbReference type="PANTHER" id="PTHR38394:SF1">
    <property type="entry name" value="NEUROFILAMENT LIGHT PROTEIN"/>
    <property type="match status" value="1"/>
</dbReference>
<proteinExistence type="predicted"/>
<comment type="caution">
    <text evidence="4">The sequence shown here is derived from an EMBL/GenBank/DDBJ whole genome shotgun (WGS) entry which is preliminary data.</text>
</comment>
<feature type="coiled-coil region" evidence="1">
    <location>
        <begin position="446"/>
        <end position="473"/>
    </location>
</feature>
<feature type="domain" description="UVR" evidence="3">
    <location>
        <begin position="287"/>
        <end position="319"/>
    </location>
</feature>
<name>A0A6A1UV79_9ROSI</name>
<dbReference type="AlphaFoldDB" id="A0A6A1UV79"/>
<feature type="compositionally biased region" description="Basic and acidic residues" evidence="2">
    <location>
        <begin position="31"/>
        <end position="48"/>
    </location>
</feature>
<dbReference type="PANTHER" id="PTHR38394">
    <property type="entry name" value="NEUROFILAMENT LIGHT PROTEIN"/>
    <property type="match status" value="1"/>
</dbReference>
<dbReference type="Proteomes" id="UP000516437">
    <property type="component" value="Chromosome 8"/>
</dbReference>
<feature type="compositionally biased region" description="Acidic residues" evidence="2">
    <location>
        <begin position="215"/>
        <end position="229"/>
    </location>
</feature>
<dbReference type="InterPro" id="IPR001943">
    <property type="entry name" value="UVR_dom"/>
</dbReference>
<reference evidence="4 5" key="1">
    <citation type="journal article" date="2019" name="Plant Biotechnol. J.">
        <title>The red bayberry genome and genetic basis of sex determination.</title>
        <authorList>
            <person name="Jia H.M."/>
            <person name="Jia H.J."/>
            <person name="Cai Q.L."/>
            <person name="Wang Y."/>
            <person name="Zhao H.B."/>
            <person name="Yang W.F."/>
            <person name="Wang G.Y."/>
            <person name="Li Y.H."/>
            <person name="Zhan D.L."/>
            <person name="Shen Y.T."/>
            <person name="Niu Q.F."/>
            <person name="Chang L."/>
            <person name="Qiu J."/>
            <person name="Zhao L."/>
            <person name="Xie H.B."/>
            <person name="Fu W.Y."/>
            <person name="Jin J."/>
            <person name="Li X.W."/>
            <person name="Jiao Y."/>
            <person name="Zhou C.C."/>
            <person name="Tu T."/>
            <person name="Chai C.Y."/>
            <person name="Gao J.L."/>
            <person name="Fan L.J."/>
            <person name="van de Weg E."/>
            <person name="Wang J.Y."/>
            <person name="Gao Z.S."/>
        </authorList>
    </citation>
    <scope>NUCLEOTIDE SEQUENCE [LARGE SCALE GENOMIC DNA]</scope>
    <source>
        <tissue evidence="4">Leaves</tissue>
    </source>
</reference>